<gene>
    <name evidence="2" type="ORF">UHOR_00193</name>
</gene>
<feature type="compositionally biased region" description="Basic and acidic residues" evidence="1">
    <location>
        <begin position="93"/>
        <end position="110"/>
    </location>
</feature>
<dbReference type="STRING" id="1128400.I2G3U4"/>
<comment type="caution">
    <text evidence="2">The sequence shown here is derived from an EMBL/GenBank/DDBJ whole genome shotgun (WGS) entry which is preliminary data.</text>
</comment>
<dbReference type="PANTHER" id="PTHR38699">
    <property type="entry name" value="CHROMOSOME 1, WHOLE GENOME SHOTGUN SEQUENCE"/>
    <property type="match status" value="1"/>
</dbReference>
<accession>I2G3U4</accession>
<dbReference type="AlphaFoldDB" id="I2G3U4"/>
<proteinExistence type="predicted"/>
<protein>
    <submittedName>
        <fullName evidence="2">Uncharacterized protein</fullName>
    </submittedName>
</protein>
<evidence type="ECO:0000313" key="3">
    <source>
        <dbReference type="Proteomes" id="UP000006174"/>
    </source>
</evidence>
<feature type="compositionally biased region" description="Basic residues" evidence="1">
    <location>
        <begin position="1"/>
        <end position="11"/>
    </location>
</feature>
<dbReference type="PANTHER" id="PTHR38699:SF1">
    <property type="entry name" value="MITOPHAGY RECEPTOR ATG43"/>
    <property type="match status" value="1"/>
</dbReference>
<keyword evidence="3" id="KW-1185">Reference proteome</keyword>
<feature type="compositionally biased region" description="Low complexity" evidence="1">
    <location>
        <begin position="25"/>
        <end position="49"/>
    </location>
</feature>
<name>I2G3U4_USTHO</name>
<dbReference type="HOGENOM" id="CLU_132779_0_0_1"/>
<feature type="region of interest" description="Disordered" evidence="1">
    <location>
        <begin position="80"/>
        <end position="110"/>
    </location>
</feature>
<dbReference type="Proteomes" id="UP000006174">
    <property type="component" value="Unassembled WGS sequence"/>
</dbReference>
<evidence type="ECO:0000256" key="1">
    <source>
        <dbReference type="SAM" id="MobiDB-lite"/>
    </source>
</evidence>
<dbReference type="Pfam" id="PF08589">
    <property type="entry name" value="ATG43"/>
    <property type="match status" value="1"/>
</dbReference>
<organism evidence="2 3">
    <name type="scientific">Ustilago hordei</name>
    <name type="common">Barley covered smut fungus</name>
    <dbReference type="NCBI Taxonomy" id="120017"/>
    <lineage>
        <taxon>Eukaryota</taxon>
        <taxon>Fungi</taxon>
        <taxon>Dikarya</taxon>
        <taxon>Basidiomycota</taxon>
        <taxon>Ustilaginomycotina</taxon>
        <taxon>Ustilaginomycetes</taxon>
        <taxon>Ustilaginales</taxon>
        <taxon>Ustilaginaceae</taxon>
        <taxon>Ustilago</taxon>
    </lineage>
</organism>
<dbReference type="InterPro" id="IPR013898">
    <property type="entry name" value="Atg43"/>
</dbReference>
<dbReference type="EMBL" id="CAGI01000186">
    <property type="protein sequence ID" value="CCF53837.1"/>
    <property type="molecule type" value="Genomic_DNA"/>
</dbReference>
<sequence>MPSKISKRNPRRRDTDLDIDDEVASWDSLSNASSSGSRSSSSSSSSSSSDGGLTSKLPTLPDLRFEQSYLATIRNFLHEDPPCSTSQDDSPEFNEKQDLTDEKEQDHHHEVEITRSNADKKGHELWLGNLRVELFPILYVTIRDQLLTPLVQGAVWGLGGLLLTQVRQYMSARVKVAKMSKGNAGPRGSNPNILRSLGLSKR</sequence>
<evidence type="ECO:0000313" key="2">
    <source>
        <dbReference type="EMBL" id="CCF53837.1"/>
    </source>
</evidence>
<dbReference type="GO" id="GO:0000423">
    <property type="term" value="P:mitophagy"/>
    <property type="evidence" value="ECO:0007669"/>
    <property type="project" value="InterPro"/>
</dbReference>
<feature type="region of interest" description="Disordered" evidence="1">
    <location>
        <begin position="1"/>
        <end position="59"/>
    </location>
</feature>
<reference evidence="2 3" key="1">
    <citation type="journal article" date="2012" name="Plant Cell">
        <title>Genome comparison of barley and maize smut fungi reveals targeted loss of RNA silencing components and species-specific presence of transposable elements.</title>
        <authorList>
            <person name="Laurie J.D."/>
            <person name="Ali S."/>
            <person name="Linning R."/>
            <person name="Mannhaupt G."/>
            <person name="Wong P."/>
            <person name="Gueldener U."/>
            <person name="Muensterkoetter M."/>
            <person name="Moore R."/>
            <person name="Kahmann R."/>
            <person name="Bakkeren G."/>
            <person name="Schirawski J."/>
        </authorList>
    </citation>
    <scope>NUCLEOTIDE SEQUENCE [LARGE SCALE GENOMIC DNA]</scope>
    <source>
        <strain evidence="3">Uh4875-4</strain>
    </source>
</reference>
<dbReference type="GO" id="GO:0140580">
    <property type="term" value="F:mitochondrion autophagosome adaptor activity"/>
    <property type="evidence" value="ECO:0007669"/>
    <property type="project" value="InterPro"/>
</dbReference>
<dbReference type="eggNOG" id="ENOG502SE22">
    <property type="taxonomic scope" value="Eukaryota"/>
</dbReference>
<feature type="region of interest" description="Disordered" evidence="1">
    <location>
        <begin position="180"/>
        <end position="202"/>
    </location>
</feature>
<dbReference type="OMA" id="HKIAITH"/>